<evidence type="ECO:0000313" key="1">
    <source>
        <dbReference type="EMBL" id="BAF61684.1"/>
    </source>
</evidence>
<gene>
    <name evidence="1" type="ordered locus">COSY_0567</name>
</gene>
<dbReference type="KEGG" id="vok:COSY_0567"/>
<sequence length="233" mass="27143">MFIIHSDYNLRFFMFWQEEAKKEHFTLPETIQDVVFNIFSNILPIDHSFLLEQALLKHLPWLNEVDAGIFNISVADGNGWVQNHKNGFYYPSKRSKLIIRLPKDKLNETKQLLGKTLYLDKYEIKIIKFLKPKLLSDIPILFAKKIVCNETMSENDFLQDAFEQLKTLDISVKKMIVGLKNHIKTDTNIIHTRSLMVADLKKYESITLQEKGLGNYRLLGCGLFIPHKDITSI</sequence>
<dbReference type="STRING" id="412965.COSY_0567"/>
<proteinExistence type="predicted"/>
<dbReference type="AlphaFoldDB" id="A5CWK2"/>
<dbReference type="eggNOG" id="ENOG502Z8Q5">
    <property type="taxonomic scope" value="Bacteria"/>
</dbReference>
<organism evidence="1 2">
    <name type="scientific">Vesicomyosocius okutanii subsp. Calyptogena okutanii (strain HA)</name>
    <dbReference type="NCBI Taxonomy" id="412965"/>
    <lineage>
        <taxon>Bacteria</taxon>
        <taxon>Pseudomonadati</taxon>
        <taxon>Pseudomonadota</taxon>
        <taxon>Gammaproteobacteria</taxon>
        <taxon>Candidatus Pseudothioglobaceae</taxon>
        <taxon>Candidatus Vesicomyidisocius</taxon>
    </lineage>
</organism>
<dbReference type="EMBL" id="AP009247">
    <property type="protein sequence ID" value="BAF61684.1"/>
    <property type="molecule type" value="Genomic_DNA"/>
</dbReference>
<dbReference type="HOGENOM" id="CLU_096068_1_0_6"/>
<evidence type="ECO:0000313" key="2">
    <source>
        <dbReference type="Proteomes" id="UP000000247"/>
    </source>
</evidence>
<accession>A5CWK2</accession>
<protein>
    <recommendedName>
        <fullName evidence="3">Type I-MYXAN CRISPR-associated protein Cas6/Cmx6</fullName>
    </recommendedName>
</protein>
<dbReference type="Pfam" id="PF09559">
    <property type="entry name" value="Cas6"/>
    <property type="match status" value="1"/>
</dbReference>
<evidence type="ECO:0008006" key="3">
    <source>
        <dbReference type="Google" id="ProtNLM"/>
    </source>
</evidence>
<name>A5CWK2_VESOH</name>
<dbReference type="Proteomes" id="UP000000247">
    <property type="component" value="Chromosome"/>
</dbReference>
<dbReference type="InterPro" id="IPR014174">
    <property type="entry name" value="CRISPR-assoc_prot_Cas6/Cmx6"/>
</dbReference>
<keyword evidence="2" id="KW-1185">Reference proteome</keyword>
<dbReference type="CDD" id="cd09733">
    <property type="entry name" value="Cas6-I-III"/>
    <property type="match status" value="1"/>
</dbReference>
<reference evidence="2" key="1">
    <citation type="journal article" date="2007" name="Curr. Biol.">
        <title>Reduced genome of the thioautotrophic intracellular symbiont in a deep-sea clam, Calyptogena okutanii.</title>
        <authorList>
            <person name="Kuwahara H."/>
            <person name="Yoshida T."/>
            <person name="Takaki Y."/>
            <person name="Shimamura S."/>
            <person name="Nishi S."/>
            <person name="Harada M."/>
            <person name="Matsuyama K."/>
            <person name="Takishita K."/>
            <person name="Kawato M."/>
            <person name="Uematsu K."/>
            <person name="Fujiwara Y."/>
            <person name="Sato T."/>
            <person name="Kato C."/>
            <person name="Kitagawa M."/>
            <person name="Kato I."/>
            <person name="Maruyama T."/>
        </authorList>
    </citation>
    <scope>NUCLEOTIDE SEQUENCE [LARGE SCALE GENOMIC DNA]</scope>
    <source>
        <strain evidence="2">HA</strain>
    </source>
</reference>